<dbReference type="EMBL" id="DQWE01000257">
    <property type="protein sequence ID" value="HDI83207.1"/>
    <property type="molecule type" value="Genomic_DNA"/>
</dbReference>
<accession>A0A7C0VAQ4</accession>
<evidence type="ECO:0000259" key="2">
    <source>
        <dbReference type="Pfam" id="PF02754"/>
    </source>
</evidence>
<dbReference type="GO" id="GO:0016491">
    <property type="term" value="F:oxidoreductase activity"/>
    <property type="evidence" value="ECO:0007669"/>
    <property type="project" value="UniProtKB-KW"/>
</dbReference>
<dbReference type="Gene3D" id="1.20.1050.140">
    <property type="match status" value="1"/>
</dbReference>
<organism evidence="3">
    <name type="scientific">candidate division WOR-3 bacterium</name>
    <dbReference type="NCBI Taxonomy" id="2052148"/>
    <lineage>
        <taxon>Bacteria</taxon>
        <taxon>Bacteria division WOR-3</taxon>
    </lineage>
</organism>
<feature type="domain" description="Cysteine-rich" evidence="2">
    <location>
        <begin position="148"/>
        <end position="235"/>
    </location>
</feature>
<dbReference type="InterPro" id="IPR051278">
    <property type="entry name" value="HdrB/HdrD_reductase"/>
</dbReference>
<dbReference type="PANTHER" id="PTHR42947">
    <property type="entry name" value="COB--COM HETERODISULFIDE REDUCTASE SUBUNIT B 1"/>
    <property type="match status" value="1"/>
</dbReference>
<evidence type="ECO:0000256" key="1">
    <source>
        <dbReference type="ARBA" id="ARBA00023002"/>
    </source>
</evidence>
<dbReference type="InterPro" id="IPR004017">
    <property type="entry name" value="Cys_rich_dom"/>
</dbReference>
<evidence type="ECO:0000313" key="3">
    <source>
        <dbReference type="EMBL" id="HDI83207.1"/>
    </source>
</evidence>
<dbReference type="Gene3D" id="3.40.50.11810">
    <property type="match status" value="1"/>
</dbReference>
<keyword evidence="1" id="KW-0560">Oxidoreductase</keyword>
<name>A0A7C0VAQ4_UNCW3</name>
<gene>
    <name evidence="3" type="ORF">ENF18_05400</name>
</gene>
<feature type="domain" description="Cysteine-rich" evidence="2">
    <location>
        <begin position="3"/>
        <end position="83"/>
    </location>
</feature>
<dbReference type="Proteomes" id="UP000885847">
    <property type="component" value="Unassembled WGS sequence"/>
</dbReference>
<dbReference type="PANTHER" id="PTHR42947:SF1">
    <property type="entry name" value="COB--COM HETERODISULFIDE REDUCTASE SUBUNIT B 1"/>
    <property type="match status" value="1"/>
</dbReference>
<dbReference type="Pfam" id="PF02754">
    <property type="entry name" value="CCG"/>
    <property type="match status" value="2"/>
</dbReference>
<proteinExistence type="predicted"/>
<sequence length="292" mass="32715">MKYAFFLGCTVPVRAQNYELSARKVAEKLGIELVDVPDFRCCGYPVKSVNFKGHLVMSAINLALAEKQGLNITTLCNACSVTMIEANEELKAHPDFLEEVNGELSKFGLEYKGTVEVKHFARVLYEDYGLDKLKEHITRPLEGYRFAPHYGCHFIRPSKVYAEFDDPQYPVSLDRLVEITGAEAVDYPEKQLCCGGGILGIKEEVALALSNKKLGIVKEKNADGMISICPFCSVMYEGNQKKIEKTYEKEYGIPVLYYTQILGLSMGFSSEEMGLKLNRIKPRALMEAFSNG</sequence>
<protein>
    <recommendedName>
        <fullName evidence="2">Cysteine-rich domain-containing protein</fullName>
    </recommendedName>
</protein>
<comment type="caution">
    <text evidence="3">The sequence shown here is derived from an EMBL/GenBank/DDBJ whole genome shotgun (WGS) entry which is preliminary data.</text>
</comment>
<reference evidence="3" key="1">
    <citation type="journal article" date="2020" name="mSystems">
        <title>Genome- and Community-Level Interaction Insights into Carbon Utilization and Element Cycling Functions of Hydrothermarchaeota in Hydrothermal Sediment.</title>
        <authorList>
            <person name="Zhou Z."/>
            <person name="Liu Y."/>
            <person name="Xu W."/>
            <person name="Pan J."/>
            <person name="Luo Z.H."/>
            <person name="Li M."/>
        </authorList>
    </citation>
    <scope>NUCLEOTIDE SEQUENCE [LARGE SCALE GENOMIC DNA]</scope>
    <source>
        <strain evidence="3">HyVt-102</strain>
    </source>
</reference>
<dbReference type="AlphaFoldDB" id="A0A7C0VAQ4"/>